<dbReference type="SUPFAM" id="SSF46689">
    <property type="entry name" value="Homeodomain-like"/>
    <property type="match status" value="2"/>
</dbReference>
<keyword evidence="3" id="KW-0804">Transcription</keyword>
<dbReference type="STRING" id="82374.NZ47_09880"/>
<dbReference type="InterPro" id="IPR003313">
    <property type="entry name" value="AraC-bd"/>
</dbReference>
<evidence type="ECO:0000256" key="2">
    <source>
        <dbReference type="ARBA" id="ARBA00023125"/>
    </source>
</evidence>
<dbReference type="Pfam" id="PF12833">
    <property type="entry name" value="HTH_18"/>
    <property type="match status" value="1"/>
</dbReference>
<dbReference type="Proteomes" id="UP000030993">
    <property type="component" value="Unassembled WGS sequence"/>
</dbReference>
<dbReference type="InterPro" id="IPR018062">
    <property type="entry name" value="HTH_AraC-typ_CS"/>
</dbReference>
<dbReference type="eggNOG" id="COG2207">
    <property type="taxonomic scope" value="Bacteria"/>
</dbReference>
<keyword evidence="1" id="KW-0805">Transcription regulation</keyword>
<dbReference type="PROSITE" id="PS00041">
    <property type="entry name" value="HTH_ARAC_FAMILY_1"/>
    <property type="match status" value="1"/>
</dbReference>
<dbReference type="PANTHER" id="PTHR43280:SF2">
    <property type="entry name" value="HTH-TYPE TRANSCRIPTIONAL REGULATOR EXSA"/>
    <property type="match status" value="1"/>
</dbReference>
<dbReference type="PANTHER" id="PTHR43280">
    <property type="entry name" value="ARAC-FAMILY TRANSCRIPTIONAL REGULATOR"/>
    <property type="match status" value="1"/>
</dbReference>
<dbReference type="SUPFAM" id="SSF51215">
    <property type="entry name" value="Regulatory protein AraC"/>
    <property type="match status" value="1"/>
</dbReference>
<sequence length="296" mass="34293">MIKKMTTIRIMADKEKEQMHDNPLFPCSSYCIEWNRGGIQSLPWHWHRELEFMYVSSGRAVVEYAGKRAIVEAGNGFFCNSRVLHRYALDGERCQLYCILFDEKFISGGIANVIYKKYVKPIVTDEMFSGKYLHTDVKRERDVIINIRRAFIAAQKEIFGFELDLRYNIGKALAILSDHPTASRIGYTTPQMERIKLMVDYIHGHYGDQISVEDLAAQAGISEREAQRCFQSIFNMSPRQYIQNYRLQVAEEMLLESNESILSIGMACGYYNPSHFSKAFRLYRGCSPHAFRQQNS</sequence>
<organism evidence="5 6">
    <name type="scientific">Anaerovibrio lipolyticus</name>
    <dbReference type="NCBI Taxonomy" id="82374"/>
    <lineage>
        <taxon>Bacteria</taxon>
        <taxon>Bacillati</taxon>
        <taxon>Bacillota</taxon>
        <taxon>Negativicutes</taxon>
        <taxon>Selenomonadales</taxon>
        <taxon>Selenomonadaceae</taxon>
        <taxon>Anaerovibrio</taxon>
    </lineage>
</organism>
<dbReference type="Gene3D" id="1.10.10.60">
    <property type="entry name" value="Homeodomain-like"/>
    <property type="match status" value="2"/>
</dbReference>
<dbReference type="Pfam" id="PF02311">
    <property type="entry name" value="AraC_binding"/>
    <property type="match status" value="1"/>
</dbReference>
<dbReference type="RefSeq" id="WP_027397742.1">
    <property type="nucleotide sequence ID" value="NZ_JSCE01000186.1"/>
</dbReference>
<proteinExistence type="predicted"/>
<feature type="domain" description="HTH araC/xylS-type" evidence="4">
    <location>
        <begin position="196"/>
        <end position="294"/>
    </location>
</feature>
<dbReference type="GO" id="GO:0043565">
    <property type="term" value="F:sequence-specific DNA binding"/>
    <property type="evidence" value="ECO:0007669"/>
    <property type="project" value="InterPro"/>
</dbReference>
<evidence type="ECO:0000313" key="6">
    <source>
        <dbReference type="Proteomes" id="UP000030993"/>
    </source>
</evidence>
<dbReference type="EMBL" id="JSCE01000186">
    <property type="protein sequence ID" value="KHM51585.1"/>
    <property type="molecule type" value="Genomic_DNA"/>
</dbReference>
<reference evidence="5 6" key="1">
    <citation type="journal article" date="2013" name="PLoS ONE">
        <title>Identification and characterization of three novel lipases belonging to families II and V from Anaerovibrio lipolyticus 5ST.</title>
        <authorList>
            <person name="Prive F."/>
            <person name="Kaderbhai N.N."/>
            <person name="Girdwood S."/>
            <person name="Worgan H.J."/>
            <person name="Pinloche E."/>
            <person name="Scollan N.D."/>
            <person name="Huws S.A."/>
            <person name="Newbold C.J."/>
        </authorList>
    </citation>
    <scope>NUCLEOTIDE SEQUENCE [LARGE SCALE GENOMIC DNA]</scope>
    <source>
        <strain evidence="5 6">5S</strain>
    </source>
</reference>
<dbReference type="InterPro" id="IPR009057">
    <property type="entry name" value="Homeodomain-like_sf"/>
</dbReference>
<keyword evidence="6" id="KW-1185">Reference proteome</keyword>
<evidence type="ECO:0000313" key="5">
    <source>
        <dbReference type="EMBL" id="KHM51585.1"/>
    </source>
</evidence>
<dbReference type="InterPro" id="IPR018060">
    <property type="entry name" value="HTH_AraC"/>
</dbReference>
<dbReference type="Gene3D" id="2.60.120.10">
    <property type="entry name" value="Jelly Rolls"/>
    <property type="match status" value="1"/>
</dbReference>
<gene>
    <name evidence="5" type="ORF">NZ47_09880</name>
</gene>
<dbReference type="PROSITE" id="PS01124">
    <property type="entry name" value="HTH_ARAC_FAMILY_2"/>
    <property type="match status" value="1"/>
</dbReference>
<evidence type="ECO:0000256" key="1">
    <source>
        <dbReference type="ARBA" id="ARBA00023015"/>
    </source>
</evidence>
<evidence type="ECO:0000259" key="4">
    <source>
        <dbReference type="PROSITE" id="PS01124"/>
    </source>
</evidence>
<dbReference type="GO" id="GO:0003700">
    <property type="term" value="F:DNA-binding transcription factor activity"/>
    <property type="evidence" value="ECO:0007669"/>
    <property type="project" value="InterPro"/>
</dbReference>
<dbReference type="InterPro" id="IPR037923">
    <property type="entry name" value="HTH-like"/>
</dbReference>
<keyword evidence="2" id="KW-0238">DNA-binding</keyword>
<name>A0A0B2JTC0_9FIRM</name>
<dbReference type="CDD" id="cd02208">
    <property type="entry name" value="cupin_RmlC-like"/>
    <property type="match status" value="1"/>
</dbReference>
<dbReference type="AlphaFoldDB" id="A0A0B2JTC0"/>
<evidence type="ECO:0000256" key="3">
    <source>
        <dbReference type="ARBA" id="ARBA00023163"/>
    </source>
</evidence>
<dbReference type="InterPro" id="IPR014710">
    <property type="entry name" value="RmlC-like_jellyroll"/>
</dbReference>
<dbReference type="SMART" id="SM00342">
    <property type="entry name" value="HTH_ARAC"/>
    <property type="match status" value="1"/>
</dbReference>
<protein>
    <recommendedName>
        <fullName evidence="4">HTH araC/xylS-type domain-containing protein</fullName>
    </recommendedName>
</protein>
<accession>A0A0B2JTC0</accession>
<comment type="caution">
    <text evidence="5">The sequence shown here is derived from an EMBL/GenBank/DDBJ whole genome shotgun (WGS) entry which is preliminary data.</text>
</comment>